<reference evidence="6 7" key="1">
    <citation type="submission" date="2020-06" db="EMBL/GenBank/DDBJ databases">
        <authorList>
            <person name="Li R."/>
            <person name="Bekaert M."/>
        </authorList>
    </citation>
    <scope>NUCLEOTIDE SEQUENCE [LARGE SCALE GENOMIC DNA]</scope>
    <source>
        <strain evidence="7">wild</strain>
    </source>
</reference>
<keyword evidence="4" id="KW-1133">Transmembrane helix</keyword>
<dbReference type="SUPFAM" id="SSF57440">
    <property type="entry name" value="Kringle-like"/>
    <property type="match status" value="1"/>
</dbReference>
<dbReference type="AlphaFoldDB" id="A0A6J8F2C2"/>
<proteinExistence type="predicted"/>
<dbReference type="GO" id="GO:0005102">
    <property type="term" value="F:signaling receptor binding"/>
    <property type="evidence" value="ECO:0007669"/>
    <property type="project" value="TreeGrafter"/>
</dbReference>
<dbReference type="InterPro" id="IPR013806">
    <property type="entry name" value="Kringle-like"/>
</dbReference>
<protein>
    <submittedName>
        <fullName evidence="6">PLG</fullName>
        <ecNumber evidence="6">3.4.21.7</ecNumber>
    </submittedName>
</protein>
<dbReference type="InterPro" id="IPR050759">
    <property type="entry name" value="Serine_protease_kringle"/>
</dbReference>
<dbReference type="GO" id="GO:0004252">
    <property type="term" value="F:serine-type endopeptidase activity"/>
    <property type="evidence" value="ECO:0007669"/>
    <property type="project" value="UniProtKB-EC"/>
</dbReference>
<dbReference type="PROSITE" id="PS50070">
    <property type="entry name" value="KRINGLE_2"/>
    <property type="match status" value="1"/>
</dbReference>
<comment type="caution">
    <text evidence="3">Lacks conserved residue(s) required for the propagation of feature annotation.</text>
</comment>
<dbReference type="EC" id="3.4.21.7" evidence="6"/>
<gene>
    <name evidence="6" type="ORF">MCOR_58525</name>
</gene>
<evidence type="ECO:0000256" key="1">
    <source>
        <dbReference type="ARBA" id="ARBA00022572"/>
    </source>
</evidence>
<keyword evidence="7" id="KW-1185">Reference proteome</keyword>
<dbReference type="PROSITE" id="PS00021">
    <property type="entry name" value="KRINGLE_1"/>
    <property type="match status" value="1"/>
</dbReference>
<evidence type="ECO:0000259" key="5">
    <source>
        <dbReference type="PROSITE" id="PS50070"/>
    </source>
</evidence>
<keyword evidence="2" id="KW-1015">Disulfide bond</keyword>
<dbReference type="SMART" id="SM00130">
    <property type="entry name" value="KR"/>
    <property type="match status" value="1"/>
</dbReference>
<keyword evidence="4" id="KW-0472">Membrane</keyword>
<feature type="domain" description="Kringle" evidence="5">
    <location>
        <begin position="1"/>
        <end position="37"/>
    </location>
</feature>
<dbReference type="Pfam" id="PF00051">
    <property type="entry name" value="Kringle"/>
    <property type="match status" value="1"/>
</dbReference>
<evidence type="ECO:0000313" key="6">
    <source>
        <dbReference type="EMBL" id="CAC5426857.1"/>
    </source>
</evidence>
<dbReference type="EMBL" id="CACVKT020010480">
    <property type="protein sequence ID" value="CAC5426857.1"/>
    <property type="molecule type" value="Genomic_DNA"/>
</dbReference>
<dbReference type="InterPro" id="IPR018056">
    <property type="entry name" value="Kringle_CS"/>
</dbReference>
<name>A0A6J8F2C2_MYTCO</name>
<dbReference type="InterPro" id="IPR038178">
    <property type="entry name" value="Kringle_sf"/>
</dbReference>
<sequence length="372" mass="42899">MKKEENFCRNPDNEPLGPWCYTTDPTKRWEYCNVSSCDFPHSVQTCLDVGNTMHMEKCPTVYRFHDDFQIFFDRQLSDECSGNYSTAQAIVIDLCNKTNNQDICSVYILRLLQDRKERFEMNRLKVKYSCQNNPKETSTAVTETSIESVLVISIGVAVGLLLLTVVSILLIIFIRRSFGNRKDNGLSNDNNHRQTHIKNEVSPKEITTVKKDRPWNDSRLEIKTRNQKYNGSVHNNRCESLTIKIGNDKYLEDQLLKTDYIVLDPAETGFNRSNDETINGTYELAKPINISEFGNKIKGEHLDDVYNLSEEGVYDTACKNRRKDSDVSVYSHTVDDVYDTACSKRTVVFQEDKYDHFTGQTTEDDYNIKKTS</sequence>
<feature type="transmembrane region" description="Helical" evidence="4">
    <location>
        <begin position="149"/>
        <end position="174"/>
    </location>
</feature>
<dbReference type="OrthoDB" id="5917794at2759"/>
<evidence type="ECO:0000313" key="7">
    <source>
        <dbReference type="Proteomes" id="UP000507470"/>
    </source>
</evidence>
<dbReference type="Gene3D" id="2.40.20.10">
    <property type="entry name" value="Plasminogen Kringle 4"/>
    <property type="match status" value="1"/>
</dbReference>
<evidence type="ECO:0000256" key="2">
    <source>
        <dbReference type="ARBA" id="ARBA00023157"/>
    </source>
</evidence>
<dbReference type="PANTHER" id="PTHR24261">
    <property type="entry name" value="PLASMINOGEN-RELATED"/>
    <property type="match status" value="1"/>
</dbReference>
<keyword evidence="4" id="KW-0812">Transmembrane</keyword>
<dbReference type="InterPro" id="IPR000001">
    <property type="entry name" value="Kringle"/>
</dbReference>
<dbReference type="GO" id="GO:0005615">
    <property type="term" value="C:extracellular space"/>
    <property type="evidence" value="ECO:0007669"/>
    <property type="project" value="TreeGrafter"/>
</dbReference>
<dbReference type="CDD" id="cd00108">
    <property type="entry name" value="KR"/>
    <property type="match status" value="1"/>
</dbReference>
<accession>A0A6J8F2C2</accession>
<keyword evidence="1 3" id="KW-0420">Kringle</keyword>
<dbReference type="PANTHER" id="PTHR24261:SF7">
    <property type="entry name" value="KRINGLE DOMAIN-CONTAINING PROTEIN"/>
    <property type="match status" value="1"/>
</dbReference>
<evidence type="ECO:0000256" key="3">
    <source>
        <dbReference type="PROSITE-ProRule" id="PRU00121"/>
    </source>
</evidence>
<evidence type="ECO:0000256" key="4">
    <source>
        <dbReference type="SAM" id="Phobius"/>
    </source>
</evidence>
<keyword evidence="6" id="KW-0378">Hydrolase</keyword>
<dbReference type="Proteomes" id="UP000507470">
    <property type="component" value="Unassembled WGS sequence"/>
</dbReference>
<organism evidence="6 7">
    <name type="scientific">Mytilus coruscus</name>
    <name type="common">Sea mussel</name>
    <dbReference type="NCBI Taxonomy" id="42192"/>
    <lineage>
        <taxon>Eukaryota</taxon>
        <taxon>Metazoa</taxon>
        <taxon>Spiralia</taxon>
        <taxon>Lophotrochozoa</taxon>
        <taxon>Mollusca</taxon>
        <taxon>Bivalvia</taxon>
        <taxon>Autobranchia</taxon>
        <taxon>Pteriomorphia</taxon>
        <taxon>Mytilida</taxon>
        <taxon>Mytiloidea</taxon>
        <taxon>Mytilidae</taxon>
        <taxon>Mytilinae</taxon>
        <taxon>Mytilus</taxon>
    </lineage>
</organism>